<accession>A0ACC0W4J4</accession>
<proteinExistence type="predicted"/>
<sequence length="558" mass="63772">MYNVKNGNLQQIENCLRDGGQEALEARDARGNRALHLALKFANRDATAIVKTLLDAGARVRSRDREGWKAIHHAVVTENEEIMRLLIRRGRSSDTSLFKEQAPALLKKKIDGICPRLTSIPDFYCEMLVDVSTWIPGVSRWLPSDTIKIWKAAQDIRFDVTLKGFKSGKWDRGDLSFLLLGSERKFFCLDNQAQTCTNLLELDADLTETDLDQMVHFLMTTHIYTTNFDASKVEFEKKCAWFSSAPMLENIGPWKDTRVVRMTGFEASLFYRMPQNPAHPPRAVANDQNDKQISDADSLLAKVTDHNTEIVIDPKSRHVVSVELTTGEEVTWKFTTEKWDINFGVRFLDETNSENWNEIVPLYRAQSHVNEQTGSFKACNAGRLVFTWDNSYSIYYYAFFYVDIVVTFGSGFRSKRLRFAIATINGKDDAGSEAKARVKEDEMLFRDWFGVSIECLPASLRALQPLHCIMVHTQPSYRKIIKSFHATVYMSDEFPISVSDFLPVIEVLSKTSDAFENMKEFFSVAFSDGFPVQFCLPLCQQPSALIAWSYNLQTWIYL</sequence>
<protein>
    <submittedName>
        <fullName evidence="1">Uncharacterized protein</fullName>
    </submittedName>
</protein>
<gene>
    <name evidence="1" type="ORF">PsorP6_005776</name>
</gene>
<organism evidence="1 2">
    <name type="scientific">Peronosclerospora sorghi</name>
    <dbReference type="NCBI Taxonomy" id="230839"/>
    <lineage>
        <taxon>Eukaryota</taxon>
        <taxon>Sar</taxon>
        <taxon>Stramenopiles</taxon>
        <taxon>Oomycota</taxon>
        <taxon>Peronosporomycetes</taxon>
        <taxon>Peronosporales</taxon>
        <taxon>Peronosporaceae</taxon>
        <taxon>Peronosclerospora</taxon>
    </lineage>
</organism>
<dbReference type="Proteomes" id="UP001163321">
    <property type="component" value="Chromosome 4"/>
</dbReference>
<keyword evidence="2" id="KW-1185">Reference proteome</keyword>
<evidence type="ECO:0000313" key="2">
    <source>
        <dbReference type="Proteomes" id="UP001163321"/>
    </source>
</evidence>
<dbReference type="EMBL" id="CM047583">
    <property type="protein sequence ID" value="KAI9913733.1"/>
    <property type="molecule type" value="Genomic_DNA"/>
</dbReference>
<evidence type="ECO:0000313" key="1">
    <source>
        <dbReference type="EMBL" id="KAI9913733.1"/>
    </source>
</evidence>
<reference evidence="1 2" key="1">
    <citation type="journal article" date="2022" name="bioRxiv">
        <title>The genome of the oomycete Peronosclerospora sorghi, a cosmopolitan pathogen of maize and sorghum, is inflated with dispersed pseudogenes.</title>
        <authorList>
            <person name="Fletcher K."/>
            <person name="Martin F."/>
            <person name="Isakeit T."/>
            <person name="Cavanaugh K."/>
            <person name="Magill C."/>
            <person name="Michelmore R."/>
        </authorList>
    </citation>
    <scope>NUCLEOTIDE SEQUENCE [LARGE SCALE GENOMIC DNA]</scope>
    <source>
        <strain evidence="1">P6</strain>
    </source>
</reference>
<comment type="caution">
    <text evidence="1">The sequence shown here is derived from an EMBL/GenBank/DDBJ whole genome shotgun (WGS) entry which is preliminary data.</text>
</comment>
<name>A0ACC0W4J4_9STRA</name>